<evidence type="ECO:0000313" key="7">
    <source>
        <dbReference type="Proteomes" id="UP001203338"/>
    </source>
</evidence>
<evidence type="ECO:0000259" key="5">
    <source>
        <dbReference type="SMART" id="SM00925"/>
    </source>
</evidence>
<dbReference type="PIRSF" id="PIRSF019422">
    <property type="entry name" value="MltA"/>
    <property type="match status" value="1"/>
</dbReference>
<proteinExistence type="predicted"/>
<dbReference type="Pfam" id="PF06725">
    <property type="entry name" value="3D"/>
    <property type="match status" value="1"/>
</dbReference>
<evidence type="ECO:0000313" key="6">
    <source>
        <dbReference type="EMBL" id="MCL6271291.1"/>
    </source>
</evidence>
<evidence type="ECO:0000256" key="1">
    <source>
        <dbReference type="ARBA" id="ARBA00001420"/>
    </source>
</evidence>
<dbReference type="InterPro" id="IPR010611">
    <property type="entry name" value="3D_dom"/>
</dbReference>
<dbReference type="Proteomes" id="UP001203338">
    <property type="component" value="Unassembled WGS sequence"/>
</dbReference>
<comment type="catalytic activity">
    <reaction evidence="1 4">
        <text>Exolytic cleavage of the (1-&gt;4)-beta-glycosidic linkage between N-acetylmuramic acid (MurNAc) and N-acetylglucosamine (GlcNAc) residues in peptidoglycan, from either the reducing or the non-reducing ends of the peptidoglycan chains, with concomitant formation of a 1,6-anhydrobond in the MurNAc residue.</text>
        <dbReference type="EC" id="4.2.2.n1"/>
    </reaction>
</comment>
<gene>
    <name evidence="6" type="ORF">M3P05_15295</name>
</gene>
<dbReference type="PANTHER" id="PTHR30124:SF0">
    <property type="entry name" value="MEMBRANE-BOUND LYTIC MUREIN TRANSGLYCOSYLASE A"/>
    <property type="match status" value="1"/>
</dbReference>
<evidence type="ECO:0000256" key="3">
    <source>
        <dbReference type="ARBA" id="ARBA00023316"/>
    </source>
</evidence>
<dbReference type="InterPro" id="IPR036908">
    <property type="entry name" value="RlpA-like_sf"/>
</dbReference>
<dbReference type="InterPro" id="IPR005300">
    <property type="entry name" value="MltA_B"/>
</dbReference>
<reference evidence="6 7" key="1">
    <citation type="submission" date="2022-05" db="EMBL/GenBank/DDBJ databases">
        <authorList>
            <person name="Park J.-S."/>
        </authorList>
    </citation>
    <scope>NUCLEOTIDE SEQUENCE [LARGE SCALE GENOMIC DNA]</scope>
    <source>
        <strain evidence="6 7">2012CJ34-2</strain>
    </source>
</reference>
<dbReference type="PANTHER" id="PTHR30124">
    <property type="entry name" value="MEMBRANE-BOUND LYTIC MUREIN TRANSGLYCOSYLASE A"/>
    <property type="match status" value="1"/>
</dbReference>
<organism evidence="6 7">
    <name type="scientific">Parendozoicomonas callyspongiae</name>
    <dbReference type="NCBI Taxonomy" id="2942213"/>
    <lineage>
        <taxon>Bacteria</taxon>
        <taxon>Pseudomonadati</taxon>
        <taxon>Pseudomonadota</taxon>
        <taxon>Gammaproteobacteria</taxon>
        <taxon>Oceanospirillales</taxon>
        <taxon>Endozoicomonadaceae</taxon>
        <taxon>Parendozoicomonas</taxon>
    </lineage>
</organism>
<dbReference type="Gene3D" id="2.40.240.50">
    <property type="entry name" value="Barwin-like endoglucanases"/>
    <property type="match status" value="1"/>
</dbReference>
<dbReference type="EMBL" id="JAMFLX010000022">
    <property type="protein sequence ID" value="MCL6271291.1"/>
    <property type="molecule type" value="Genomic_DNA"/>
</dbReference>
<evidence type="ECO:0000256" key="2">
    <source>
        <dbReference type="ARBA" id="ARBA00023239"/>
    </source>
</evidence>
<sequence>MKITIRQFSFIFPVLVLSLLSGCSLFQSKDVFQPSSFSELNGWNQTQAVGLKTALQESCPVYLKRTGPVNPDIRFGTYEQWHRICDALDTPEDDALPHFFETALTVYQVAPWEKGLFTGYFTPLLHGSRTRSERYAIPLLDVPDDLVFFNPQDFDLERTDKTKPHRMKAGKAKNGWLVPYEDRQGINRRATAGDYDNDVLFWLDDRVDRFFLQIQGSGTIELDTGEQVEVRISGRNGHEYFAIGRYLKRNGLLEKVSMQSIRQWLEDNPDRMDEVLYTNPDFIFFSKLNKPGPLGAQGTKLIPEHSAAVDDRVIPLGTPLWLSTTLTADDQPFARAMVAQDVGSAIRGQARADIFFGAGEEAARKAGHQNAGGKLFVLLPKQMPEED</sequence>
<keyword evidence="2 4" id="KW-0456">Lyase</keyword>
<dbReference type="SUPFAM" id="SSF50685">
    <property type="entry name" value="Barwin-like endoglucanases"/>
    <property type="match status" value="1"/>
</dbReference>
<comment type="caution">
    <text evidence="6">The sequence shown here is derived from an EMBL/GenBank/DDBJ whole genome shotgun (WGS) entry which is preliminary data.</text>
</comment>
<dbReference type="CDD" id="cd14485">
    <property type="entry name" value="mltA_like_LT_A"/>
    <property type="match status" value="1"/>
</dbReference>
<dbReference type="PROSITE" id="PS51257">
    <property type="entry name" value="PROKAR_LIPOPROTEIN"/>
    <property type="match status" value="1"/>
</dbReference>
<dbReference type="RefSeq" id="WP_249700799.1">
    <property type="nucleotide sequence ID" value="NZ_JAMFLX010000022.1"/>
</dbReference>
<dbReference type="SMART" id="SM00925">
    <property type="entry name" value="MltA"/>
    <property type="match status" value="1"/>
</dbReference>
<name>A0ABT0PJ76_9GAMM</name>
<dbReference type="InterPro" id="IPR026044">
    <property type="entry name" value="MltA"/>
</dbReference>
<dbReference type="EC" id="4.2.2.n1" evidence="4"/>
<keyword evidence="7" id="KW-1185">Reference proteome</keyword>
<dbReference type="CDD" id="cd14668">
    <property type="entry name" value="mlta_B"/>
    <property type="match status" value="1"/>
</dbReference>
<evidence type="ECO:0000256" key="4">
    <source>
        <dbReference type="PIRNR" id="PIRNR019422"/>
    </source>
</evidence>
<feature type="domain" description="Lytic transglycosylase MltA" evidence="5">
    <location>
        <begin position="124"/>
        <end position="286"/>
    </location>
</feature>
<accession>A0ABT0PJ76</accession>
<keyword evidence="3 4" id="KW-0961">Cell wall biogenesis/degradation</keyword>
<comment type="function">
    <text evidence="4">Murein-degrading enzyme. May play a role in recycling of muropeptides during cell elongation and/or cell division.</text>
</comment>
<protein>
    <recommendedName>
        <fullName evidence="4">Membrane-bound lytic murein transglycosylase A</fullName>
        <ecNumber evidence="4">4.2.2.n1</ecNumber>
    </recommendedName>
    <alternativeName>
        <fullName evidence="4">Murein hydrolase A</fullName>
    </alternativeName>
</protein>
<dbReference type="Gene3D" id="2.40.40.10">
    <property type="entry name" value="RlpA-like domain"/>
    <property type="match status" value="1"/>
</dbReference>
<dbReference type="Pfam" id="PF03562">
    <property type="entry name" value="MltA"/>
    <property type="match status" value="1"/>
</dbReference>